<dbReference type="EMBL" id="AAGJNX010000001">
    <property type="protein sequence ID" value="EBO7627138.1"/>
    <property type="molecule type" value="Genomic_DNA"/>
</dbReference>
<reference evidence="1" key="1">
    <citation type="submission" date="2018-08" db="EMBL/GenBank/DDBJ databases">
        <authorList>
            <consortium name="PulseNet: The National Subtyping Network for Foodborne Disease Surveillance"/>
            <person name="Tarr C.L."/>
            <person name="Trees E."/>
            <person name="Katz L.S."/>
            <person name="Carleton-Romer H.A."/>
            <person name="Stroika S."/>
            <person name="Kucerova Z."/>
            <person name="Roache K.F."/>
            <person name="Sabol A.L."/>
            <person name="Besser J."/>
            <person name="Gerner-Smidt P."/>
        </authorList>
    </citation>
    <scope>NUCLEOTIDE SEQUENCE</scope>
    <source>
        <strain evidence="1">PNUSAS050389</strain>
    </source>
</reference>
<sequence length="70" mass="7860">MNEQQVNELLTVLREQTEAQRAQTDAINRLAESNMALCDVIIQSLAEDDGVEITSLNDLKPQYLSQKVRG</sequence>
<name>A0A5U1N008_SALER</name>
<protein>
    <submittedName>
        <fullName evidence="1">Uncharacterized protein</fullName>
    </submittedName>
</protein>
<proteinExistence type="predicted"/>
<organism evidence="1">
    <name type="scientific">Salmonella enterica</name>
    <name type="common">Salmonella choleraesuis</name>
    <dbReference type="NCBI Taxonomy" id="28901"/>
    <lineage>
        <taxon>Bacteria</taxon>
        <taxon>Pseudomonadati</taxon>
        <taxon>Pseudomonadota</taxon>
        <taxon>Gammaproteobacteria</taxon>
        <taxon>Enterobacterales</taxon>
        <taxon>Enterobacteriaceae</taxon>
        <taxon>Salmonella</taxon>
    </lineage>
</organism>
<gene>
    <name evidence="1" type="ORF">D1V22_01125</name>
</gene>
<accession>A0A5U1N008</accession>
<comment type="caution">
    <text evidence="1">The sequence shown here is derived from an EMBL/GenBank/DDBJ whole genome shotgun (WGS) entry which is preliminary data.</text>
</comment>
<evidence type="ECO:0000313" key="1">
    <source>
        <dbReference type="EMBL" id="EBO7627138.1"/>
    </source>
</evidence>
<dbReference type="AlphaFoldDB" id="A0A5U1N008"/>